<dbReference type="SUPFAM" id="SSF48452">
    <property type="entry name" value="TPR-like"/>
    <property type="match status" value="2"/>
</dbReference>
<reference evidence="1 2" key="1">
    <citation type="submission" date="2016-10" db="EMBL/GenBank/DDBJ databases">
        <authorList>
            <person name="de Groot N.N."/>
        </authorList>
    </citation>
    <scope>NUCLEOTIDE SEQUENCE [LARGE SCALE GENOMIC DNA]</scope>
    <source>
        <strain evidence="1 2">DSM 43019</strain>
    </source>
</reference>
<evidence type="ECO:0000313" key="2">
    <source>
        <dbReference type="Proteomes" id="UP000199645"/>
    </source>
</evidence>
<name>A0A1I2G5E5_9ACTN</name>
<protein>
    <recommendedName>
        <fullName evidence="3">Tetratricopeptide repeat-containing protein</fullName>
    </recommendedName>
</protein>
<dbReference type="EMBL" id="FONV01000006">
    <property type="protein sequence ID" value="SFF12207.1"/>
    <property type="molecule type" value="Genomic_DNA"/>
</dbReference>
<proteinExistence type="predicted"/>
<gene>
    <name evidence="1" type="ORF">SAMN05421541_106197</name>
</gene>
<dbReference type="Proteomes" id="UP000199645">
    <property type="component" value="Unassembled WGS sequence"/>
</dbReference>
<dbReference type="STRING" id="35752.SAMN05421541_106197"/>
<evidence type="ECO:0000313" key="1">
    <source>
        <dbReference type="EMBL" id="SFF12207.1"/>
    </source>
</evidence>
<dbReference type="AlphaFoldDB" id="A0A1I2G5E5"/>
<sequence length="429" mass="47130">MTIADRGTVDYELEMWARTVLIGSSEPRPYDKVRAYRILARVNPHAYQAHLVKALLELSYRDGRRSSAPGRLTLLEETATAVRAVPAGEQRRGELVVHALGAYQRDLYALGRRAEGLAVRAEMATASRLALAAGERGWVEWGLRAWAHGLAEEGRHDEAAAVLTELLDITLPEDSWGTTVWDRLALIAALEAAGRTGEAITGLSTLLDEDRVKMATDRTSLSGVFHTLIWHARLLDRAGRRDDAVAARHEALGLLRRLATTGEPKNWSGGQYSSAGVLLAVQARDAEPHTAGRPRPALGLDPTDWSPDLRERYFDESGLTRCGAPAVDRPGTLLDRARRAPDLAERAALRRRVAIRTGVYGLWHHGHRFLEPALPAFHDSVDAARQLHTHAPGGRPALVHALTDRTMILTAGRRHTEALDDYQEALSLA</sequence>
<dbReference type="InterPro" id="IPR011990">
    <property type="entry name" value="TPR-like_helical_dom_sf"/>
</dbReference>
<keyword evidence="2" id="KW-1185">Reference proteome</keyword>
<accession>A0A1I2G5E5</accession>
<organism evidence="1 2">
    <name type="scientific">Actinoplanes philippinensis</name>
    <dbReference type="NCBI Taxonomy" id="35752"/>
    <lineage>
        <taxon>Bacteria</taxon>
        <taxon>Bacillati</taxon>
        <taxon>Actinomycetota</taxon>
        <taxon>Actinomycetes</taxon>
        <taxon>Micromonosporales</taxon>
        <taxon>Micromonosporaceae</taxon>
        <taxon>Actinoplanes</taxon>
    </lineage>
</organism>
<dbReference type="OrthoDB" id="3218567at2"/>
<evidence type="ECO:0008006" key="3">
    <source>
        <dbReference type="Google" id="ProtNLM"/>
    </source>
</evidence>
<dbReference type="RefSeq" id="WP_143133793.1">
    <property type="nucleotide sequence ID" value="NZ_BOMT01000023.1"/>
</dbReference>